<dbReference type="Proteomes" id="UP000019376">
    <property type="component" value="Unassembled WGS sequence"/>
</dbReference>
<reference evidence="4 5" key="1">
    <citation type="journal article" date="2013" name="PLoS ONE">
        <title>Genomic and secretomic analyses reveal unique features of the lignocellulolytic enzyme system of Penicillium decumbens.</title>
        <authorList>
            <person name="Liu G."/>
            <person name="Zhang L."/>
            <person name="Wei X."/>
            <person name="Zou G."/>
            <person name="Qin Y."/>
            <person name="Ma L."/>
            <person name="Li J."/>
            <person name="Zheng H."/>
            <person name="Wang S."/>
            <person name="Wang C."/>
            <person name="Xun L."/>
            <person name="Zhao G.-P."/>
            <person name="Zhou Z."/>
            <person name="Qu Y."/>
        </authorList>
    </citation>
    <scope>NUCLEOTIDE SEQUENCE [LARGE SCALE GENOMIC DNA]</scope>
    <source>
        <strain evidence="5">114-2 / CGMCC 5302</strain>
    </source>
</reference>
<feature type="region of interest" description="Disordered" evidence="1">
    <location>
        <begin position="214"/>
        <end position="234"/>
    </location>
</feature>
<feature type="transmembrane region" description="Helical" evidence="2">
    <location>
        <begin position="181"/>
        <end position="205"/>
    </location>
</feature>
<keyword evidence="5" id="KW-1185">Reference proteome</keyword>
<evidence type="ECO:0000256" key="2">
    <source>
        <dbReference type="SAM" id="Phobius"/>
    </source>
</evidence>
<evidence type="ECO:0008006" key="6">
    <source>
        <dbReference type="Google" id="ProtNLM"/>
    </source>
</evidence>
<evidence type="ECO:0000313" key="4">
    <source>
        <dbReference type="EMBL" id="EPS29529.1"/>
    </source>
</evidence>
<feature type="signal peptide" evidence="3">
    <location>
        <begin position="1"/>
        <end position="24"/>
    </location>
</feature>
<keyword evidence="2" id="KW-0812">Transmembrane</keyword>
<dbReference type="EMBL" id="KB644412">
    <property type="protein sequence ID" value="EPS29529.1"/>
    <property type="molecule type" value="Genomic_DNA"/>
</dbReference>
<keyword evidence="2" id="KW-0472">Membrane</keyword>
<dbReference type="AlphaFoldDB" id="S7ZGV6"/>
<name>S7ZGV6_PENO1</name>
<evidence type="ECO:0000313" key="5">
    <source>
        <dbReference type="Proteomes" id="UP000019376"/>
    </source>
</evidence>
<accession>S7ZGV6</accession>
<keyword evidence="2" id="KW-1133">Transmembrane helix</keyword>
<dbReference type="HOGENOM" id="CLU_055859_5_0_1"/>
<sequence>MFSKSPSLLGIALLFLQMQSFVVARTCYAPDGTTAESRFMPCLGFDGVESMCCGTNSSKPDFCQPNGLCYYPRENTYWRNYCTDKTWSSPNCLPKDLCDSEHGGNSSKGSQVIICPVESGVRYCCGKSTSCCDQAFDLKPTLVHIGDSPTATVTATLDTTVTATAAAATSSESSSSSSKNVAIGVGVGIPLGILAFAMLGVGFWWGRRKARAEHGNNLGSPNGPPRMNYREADSRPVHELDQRGLFELPEHKPAI</sequence>
<dbReference type="STRING" id="933388.S7ZGV6"/>
<evidence type="ECO:0000256" key="1">
    <source>
        <dbReference type="SAM" id="MobiDB-lite"/>
    </source>
</evidence>
<proteinExistence type="predicted"/>
<dbReference type="eggNOG" id="ENOG502SV8X">
    <property type="taxonomic scope" value="Eukaryota"/>
</dbReference>
<keyword evidence="3" id="KW-0732">Signal</keyword>
<gene>
    <name evidence="4" type="ORF">PDE_04479</name>
</gene>
<feature type="chain" id="PRO_5004559877" description="Mid2 domain-containing protein" evidence="3">
    <location>
        <begin position="25"/>
        <end position="255"/>
    </location>
</feature>
<protein>
    <recommendedName>
        <fullName evidence="6">Mid2 domain-containing protein</fullName>
    </recommendedName>
</protein>
<dbReference type="PhylomeDB" id="S7ZGV6"/>
<evidence type="ECO:0000256" key="3">
    <source>
        <dbReference type="SAM" id="SignalP"/>
    </source>
</evidence>
<organism evidence="4 5">
    <name type="scientific">Penicillium oxalicum (strain 114-2 / CGMCC 5302)</name>
    <name type="common">Penicillium decumbens</name>
    <dbReference type="NCBI Taxonomy" id="933388"/>
    <lineage>
        <taxon>Eukaryota</taxon>
        <taxon>Fungi</taxon>
        <taxon>Dikarya</taxon>
        <taxon>Ascomycota</taxon>
        <taxon>Pezizomycotina</taxon>
        <taxon>Eurotiomycetes</taxon>
        <taxon>Eurotiomycetidae</taxon>
        <taxon>Eurotiales</taxon>
        <taxon>Aspergillaceae</taxon>
        <taxon>Penicillium</taxon>
    </lineage>
</organism>
<dbReference type="OrthoDB" id="5215637at2759"/>